<name>A0AAV4MT83_CAEEX</name>
<gene>
    <name evidence="6" type="primary">rpe65c</name>
    <name evidence="6" type="ORF">CEXT_277091</name>
</gene>
<dbReference type="GO" id="GO:0046872">
    <property type="term" value="F:metal ion binding"/>
    <property type="evidence" value="ECO:0007669"/>
    <property type="project" value="UniProtKB-KW"/>
</dbReference>
<evidence type="ECO:0000256" key="4">
    <source>
        <dbReference type="ARBA" id="ARBA00023002"/>
    </source>
</evidence>
<comment type="similarity">
    <text evidence="2">Belongs to the carotenoid oxygenase family.</text>
</comment>
<organism evidence="6 7">
    <name type="scientific">Caerostris extrusa</name>
    <name type="common">Bark spider</name>
    <name type="synonym">Caerostris bankana</name>
    <dbReference type="NCBI Taxonomy" id="172846"/>
    <lineage>
        <taxon>Eukaryota</taxon>
        <taxon>Metazoa</taxon>
        <taxon>Ecdysozoa</taxon>
        <taxon>Arthropoda</taxon>
        <taxon>Chelicerata</taxon>
        <taxon>Arachnida</taxon>
        <taxon>Araneae</taxon>
        <taxon>Araneomorphae</taxon>
        <taxon>Entelegynae</taxon>
        <taxon>Araneoidea</taxon>
        <taxon>Araneidae</taxon>
        <taxon>Caerostris</taxon>
    </lineage>
</organism>
<dbReference type="GO" id="GO:0016121">
    <property type="term" value="P:carotene catabolic process"/>
    <property type="evidence" value="ECO:0007669"/>
    <property type="project" value="TreeGrafter"/>
</dbReference>
<dbReference type="AlphaFoldDB" id="A0AAV4MT83"/>
<evidence type="ECO:0000313" key="7">
    <source>
        <dbReference type="Proteomes" id="UP001054945"/>
    </source>
</evidence>
<evidence type="ECO:0000313" key="6">
    <source>
        <dbReference type="EMBL" id="GIX74099.1"/>
    </source>
</evidence>
<dbReference type="PANTHER" id="PTHR10543:SF24">
    <property type="entry name" value="CAROTENOID ISOMEROOXYGENASE"/>
    <property type="match status" value="1"/>
</dbReference>
<evidence type="ECO:0000256" key="3">
    <source>
        <dbReference type="ARBA" id="ARBA00022723"/>
    </source>
</evidence>
<comment type="cofactor">
    <cofactor evidence="1">
        <name>Fe(2+)</name>
        <dbReference type="ChEBI" id="CHEBI:29033"/>
    </cofactor>
</comment>
<comment type="caution">
    <text evidence="6">The sequence shown here is derived from an EMBL/GenBank/DDBJ whole genome shotgun (WGS) entry which is preliminary data.</text>
</comment>
<protein>
    <submittedName>
        <fullName evidence="6">Retinal Mueller cells isomerohydrolase</fullName>
    </submittedName>
</protein>
<dbReference type="PANTHER" id="PTHR10543">
    <property type="entry name" value="BETA-CAROTENE DIOXYGENASE"/>
    <property type="match status" value="1"/>
</dbReference>
<keyword evidence="3" id="KW-0479">Metal-binding</keyword>
<dbReference type="Pfam" id="PF03055">
    <property type="entry name" value="RPE65"/>
    <property type="match status" value="1"/>
</dbReference>
<dbReference type="EMBL" id="BPLR01020025">
    <property type="protein sequence ID" value="GIX74099.1"/>
    <property type="molecule type" value="Genomic_DNA"/>
</dbReference>
<dbReference type="InterPro" id="IPR004294">
    <property type="entry name" value="Carotenoid_Oase"/>
</dbReference>
<proteinExistence type="inferred from homology"/>
<evidence type="ECO:0000256" key="1">
    <source>
        <dbReference type="ARBA" id="ARBA00001954"/>
    </source>
</evidence>
<dbReference type="GO" id="GO:0010436">
    <property type="term" value="F:carotenoid dioxygenase activity"/>
    <property type="evidence" value="ECO:0007669"/>
    <property type="project" value="TreeGrafter"/>
</dbReference>
<accession>A0AAV4MT83</accession>
<reference evidence="6 7" key="1">
    <citation type="submission" date="2021-06" db="EMBL/GenBank/DDBJ databases">
        <title>Caerostris extrusa draft genome.</title>
        <authorList>
            <person name="Kono N."/>
            <person name="Arakawa K."/>
        </authorList>
    </citation>
    <scope>NUCLEOTIDE SEQUENCE [LARGE SCALE GENOMIC DNA]</scope>
</reference>
<evidence type="ECO:0000256" key="2">
    <source>
        <dbReference type="ARBA" id="ARBA00006787"/>
    </source>
</evidence>
<keyword evidence="7" id="KW-1185">Reference proteome</keyword>
<keyword evidence="4" id="KW-0560">Oxidoreductase</keyword>
<sequence>MAELEPFGFGVDTFSIVRTPTLFEKSHNHMSGAARGHFRSCSVLWITFFFALVRIARIMERLFRSVEQNPVPQDADIIGDIPDWVEGQLFRLGPAKWDFDEDFSLNHWLDGSALLYKFTIRKGRVDVMSRFLDTLAYQKITQIKRPVFTEFGTKSYPDPCKNVFSRFFFSIGAIGTDGQRLGQRLSAGRRTLRIFRNMPYLESRF</sequence>
<dbReference type="Proteomes" id="UP001054945">
    <property type="component" value="Unassembled WGS sequence"/>
</dbReference>
<evidence type="ECO:0000256" key="5">
    <source>
        <dbReference type="ARBA" id="ARBA00023004"/>
    </source>
</evidence>
<keyword evidence="5" id="KW-0408">Iron</keyword>